<proteinExistence type="predicted"/>
<keyword evidence="2" id="KW-1003">Cell membrane</keyword>
<name>A0A4Q9VFP8_9HYPH</name>
<dbReference type="Proteomes" id="UP000292781">
    <property type="component" value="Unassembled WGS sequence"/>
</dbReference>
<dbReference type="EMBL" id="SJFN01000041">
    <property type="protein sequence ID" value="TBW33637.1"/>
    <property type="molecule type" value="Genomic_DNA"/>
</dbReference>
<feature type="transmembrane region" description="Helical" evidence="7">
    <location>
        <begin position="83"/>
        <end position="109"/>
    </location>
</feature>
<evidence type="ECO:0000256" key="3">
    <source>
        <dbReference type="ARBA" id="ARBA00022692"/>
    </source>
</evidence>
<dbReference type="GO" id="GO:0005886">
    <property type="term" value="C:plasma membrane"/>
    <property type="evidence" value="ECO:0007669"/>
    <property type="project" value="UniProtKB-SubCell"/>
</dbReference>
<feature type="transmembrane region" description="Helical" evidence="7">
    <location>
        <begin position="227"/>
        <end position="251"/>
    </location>
</feature>
<evidence type="ECO:0000256" key="2">
    <source>
        <dbReference type="ARBA" id="ARBA00022475"/>
    </source>
</evidence>
<dbReference type="AlphaFoldDB" id="A0A4Q9VFP8"/>
<dbReference type="InterPro" id="IPR000326">
    <property type="entry name" value="PAP2/HPO"/>
</dbReference>
<reference evidence="9 10" key="1">
    <citation type="submission" date="2019-02" db="EMBL/GenBank/DDBJ databases">
        <title>Siculibacillus lacustris gen. nov., sp. nov., a new rosette-forming bacterium isolated from a freshwater crater lake (Lake St. Ana, Romania).</title>
        <authorList>
            <person name="Felfoldi T."/>
            <person name="Marton Z."/>
            <person name="Szabo A."/>
            <person name="Mentes A."/>
            <person name="Boka K."/>
            <person name="Marialigeti K."/>
            <person name="Mathe I."/>
            <person name="Koncz M."/>
            <person name="Schumann P."/>
            <person name="Toth E."/>
        </authorList>
    </citation>
    <scope>NUCLEOTIDE SEQUENCE [LARGE SCALE GENOMIC DNA]</scope>
    <source>
        <strain evidence="9 10">SA-279</strain>
    </source>
</reference>
<keyword evidence="6 7" id="KW-0472">Membrane</keyword>
<dbReference type="Pfam" id="PF01569">
    <property type="entry name" value="PAP2"/>
    <property type="match status" value="1"/>
</dbReference>
<comment type="subcellular location">
    <subcellularLocation>
        <location evidence="1">Cell membrane</location>
        <topology evidence="1">Multi-pass membrane protein</topology>
    </subcellularLocation>
</comment>
<feature type="domain" description="Phosphatidic acid phosphatase type 2/haloperoxidase" evidence="8">
    <location>
        <begin position="127"/>
        <end position="240"/>
    </location>
</feature>
<keyword evidence="4" id="KW-0378">Hydrolase</keyword>
<dbReference type="Gene3D" id="1.20.144.10">
    <property type="entry name" value="Phosphatidic acid phosphatase type 2/haloperoxidase"/>
    <property type="match status" value="2"/>
</dbReference>
<comment type="caution">
    <text evidence="9">The sequence shown here is derived from an EMBL/GenBank/DDBJ whole genome shotgun (WGS) entry which is preliminary data.</text>
</comment>
<organism evidence="9 10">
    <name type="scientific">Siculibacillus lacustris</name>
    <dbReference type="NCBI Taxonomy" id="1549641"/>
    <lineage>
        <taxon>Bacteria</taxon>
        <taxon>Pseudomonadati</taxon>
        <taxon>Pseudomonadota</taxon>
        <taxon>Alphaproteobacteria</taxon>
        <taxon>Hyphomicrobiales</taxon>
        <taxon>Ancalomicrobiaceae</taxon>
        <taxon>Siculibacillus</taxon>
    </lineage>
</organism>
<dbReference type="PANTHER" id="PTHR14969">
    <property type="entry name" value="SPHINGOSINE-1-PHOSPHATE PHOSPHOHYDROLASE"/>
    <property type="match status" value="1"/>
</dbReference>
<keyword evidence="3 7" id="KW-0812">Transmembrane</keyword>
<dbReference type="InterPro" id="IPR001011">
    <property type="entry name" value="Acid_Pase_classA_bac"/>
</dbReference>
<dbReference type="RefSeq" id="WP_131311373.1">
    <property type="nucleotide sequence ID" value="NZ_SJFN01000041.1"/>
</dbReference>
<evidence type="ECO:0000256" key="5">
    <source>
        <dbReference type="ARBA" id="ARBA00022989"/>
    </source>
</evidence>
<feature type="transmembrane region" description="Helical" evidence="7">
    <location>
        <begin position="203"/>
        <end position="221"/>
    </location>
</feature>
<evidence type="ECO:0000256" key="6">
    <source>
        <dbReference type="ARBA" id="ARBA00023136"/>
    </source>
</evidence>
<evidence type="ECO:0000313" key="9">
    <source>
        <dbReference type="EMBL" id="TBW33637.1"/>
    </source>
</evidence>
<feature type="transmembrane region" description="Helical" evidence="7">
    <location>
        <begin position="121"/>
        <end position="145"/>
    </location>
</feature>
<gene>
    <name evidence="9" type="ORF">EYW49_19845</name>
</gene>
<evidence type="ECO:0000313" key="10">
    <source>
        <dbReference type="Proteomes" id="UP000292781"/>
    </source>
</evidence>
<dbReference type="PRINTS" id="PR00483">
    <property type="entry name" value="BACPHPHTASE"/>
</dbReference>
<keyword evidence="5 7" id="KW-1133">Transmembrane helix</keyword>
<sequence length="283" mass="28958">MDTGEISGRVRDGVVLGVTRGRAAVRQVAARRVRPRRLGPARENASFVGAVGLVAALAAVALLDPGARDLVGGAGGGWRRFVSILTSFGQGVEILVVSGVLLIACLALSPDGLSRQVRAGIVRLGWTAAFVFVAVAGSGLLASLAKNAFGRARPDHLAGGGIFEIHPLAFRADWAAFPSGHATTAGATAVVLALLAPRWRRPILAAGVVVAITRILLDAHFPSDVIAGVTLGASVTLALAHALGARGLVFAHDAAGRLVRRATPKGSGWTDVLAALIARARRG</sequence>
<accession>A0A4Q9VFP8</accession>
<dbReference type="SUPFAM" id="SSF48317">
    <property type="entry name" value="Acid phosphatase/Vanadium-dependent haloperoxidase"/>
    <property type="match status" value="1"/>
</dbReference>
<dbReference type="PANTHER" id="PTHR14969:SF62">
    <property type="entry name" value="DECAPRENYLPHOSPHORYL-5-PHOSPHORIBOSE PHOSPHATASE RV3807C-RELATED"/>
    <property type="match status" value="1"/>
</dbReference>
<evidence type="ECO:0000259" key="8">
    <source>
        <dbReference type="SMART" id="SM00014"/>
    </source>
</evidence>
<keyword evidence="10" id="KW-1185">Reference proteome</keyword>
<feature type="transmembrane region" description="Helical" evidence="7">
    <location>
        <begin position="44"/>
        <end position="63"/>
    </location>
</feature>
<protein>
    <submittedName>
        <fullName evidence="9">Phosphatase PAP2 family protein</fullName>
    </submittedName>
</protein>
<feature type="transmembrane region" description="Helical" evidence="7">
    <location>
        <begin position="174"/>
        <end position="196"/>
    </location>
</feature>
<evidence type="ECO:0000256" key="7">
    <source>
        <dbReference type="SAM" id="Phobius"/>
    </source>
</evidence>
<dbReference type="InterPro" id="IPR036938">
    <property type="entry name" value="PAP2/HPO_sf"/>
</dbReference>
<dbReference type="OrthoDB" id="9780507at2"/>
<dbReference type="GO" id="GO:0030288">
    <property type="term" value="C:outer membrane-bounded periplasmic space"/>
    <property type="evidence" value="ECO:0007669"/>
    <property type="project" value="InterPro"/>
</dbReference>
<dbReference type="SMART" id="SM00014">
    <property type="entry name" value="acidPPc"/>
    <property type="match status" value="1"/>
</dbReference>
<dbReference type="GO" id="GO:0003993">
    <property type="term" value="F:acid phosphatase activity"/>
    <property type="evidence" value="ECO:0007669"/>
    <property type="project" value="InterPro"/>
</dbReference>
<evidence type="ECO:0000256" key="4">
    <source>
        <dbReference type="ARBA" id="ARBA00022801"/>
    </source>
</evidence>
<evidence type="ECO:0000256" key="1">
    <source>
        <dbReference type="ARBA" id="ARBA00004651"/>
    </source>
</evidence>